<evidence type="ECO:0000256" key="1">
    <source>
        <dbReference type="SAM" id="MobiDB-lite"/>
    </source>
</evidence>
<gene>
    <name evidence="4" type="ORF">GCM10023168_11140</name>
</gene>
<dbReference type="Gene3D" id="3.90.1010.20">
    <property type="match status" value="1"/>
</dbReference>
<dbReference type="EMBL" id="BAABGM010000007">
    <property type="protein sequence ID" value="GAA4401488.1"/>
    <property type="molecule type" value="Genomic_DNA"/>
</dbReference>
<name>A0ABP8K7S5_9MICO</name>
<evidence type="ECO:0000313" key="4">
    <source>
        <dbReference type="EMBL" id="GAA4401488.1"/>
    </source>
</evidence>
<feature type="compositionally biased region" description="Polar residues" evidence="1">
    <location>
        <begin position="44"/>
        <end position="68"/>
    </location>
</feature>
<dbReference type="Pfam" id="PF04205">
    <property type="entry name" value="FMN_bind"/>
    <property type="match status" value="1"/>
</dbReference>
<reference evidence="5" key="1">
    <citation type="journal article" date="2019" name="Int. J. Syst. Evol. Microbiol.">
        <title>The Global Catalogue of Microorganisms (GCM) 10K type strain sequencing project: providing services to taxonomists for standard genome sequencing and annotation.</title>
        <authorList>
            <consortium name="The Broad Institute Genomics Platform"/>
            <consortium name="The Broad Institute Genome Sequencing Center for Infectious Disease"/>
            <person name="Wu L."/>
            <person name="Ma J."/>
        </authorList>
    </citation>
    <scope>NUCLEOTIDE SEQUENCE [LARGE SCALE GENOMIC DNA]</scope>
    <source>
        <strain evidence="5">JCM 17809</strain>
    </source>
</reference>
<dbReference type="InterPro" id="IPR007329">
    <property type="entry name" value="FMN-bd"/>
</dbReference>
<feature type="chain" id="PRO_5046572242" evidence="2">
    <location>
        <begin position="26"/>
        <end position="157"/>
    </location>
</feature>
<feature type="domain" description="FMN-binding" evidence="3">
    <location>
        <begin position="78"/>
        <end position="155"/>
    </location>
</feature>
<feature type="region of interest" description="Disordered" evidence="1">
    <location>
        <begin position="32"/>
        <end position="70"/>
    </location>
</feature>
<organism evidence="4 5">
    <name type="scientific">Fodinibacter luteus</name>
    <dbReference type="NCBI Taxonomy" id="552064"/>
    <lineage>
        <taxon>Bacteria</taxon>
        <taxon>Bacillati</taxon>
        <taxon>Actinomycetota</taxon>
        <taxon>Actinomycetes</taxon>
        <taxon>Micrococcales</taxon>
        <taxon>Intrasporangiaceae</taxon>
        <taxon>Fodinibacter (ex Wang et al. 2009)</taxon>
    </lineage>
</organism>
<dbReference type="Proteomes" id="UP001500945">
    <property type="component" value="Unassembled WGS sequence"/>
</dbReference>
<sequence>MRRITTWLLSTICALVLLFSYHTSTSPGTAGSVVADPGSGSGSGTASEPDASTGSGESNDSGASSGAATYTGDAVSTRFGDVQVVITVEGGRITASEVTRVPWGNPRDQEINSRAVPILNAEAVDAQSADIDMVSGATYTSQGYIGSLQSAIDEAGL</sequence>
<accession>A0ABP8K7S5</accession>
<keyword evidence="5" id="KW-1185">Reference proteome</keyword>
<evidence type="ECO:0000256" key="2">
    <source>
        <dbReference type="SAM" id="SignalP"/>
    </source>
</evidence>
<proteinExistence type="predicted"/>
<evidence type="ECO:0000313" key="5">
    <source>
        <dbReference type="Proteomes" id="UP001500945"/>
    </source>
</evidence>
<dbReference type="SMART" id="SM00900">
    <property type="entry name" value="FMN_bind"/>
    <property type="match status" value="1"/>
</dbReference>
<feature type="signal peptide" evidence="2">
    <location>
        <begin position="1"/>
        <end position="25"/>
    </location>
</feature>
<comment type="caution">
    <text evidence="4">The sequence shown here is derived from an EMBL/GenBank/DDBJ whole genome shotgun (WGS) entry which is preliminary data.</text>
</comment>
<evidence type="ECO:0000259" key="3">
    <source>
        <dbReference type="SMART" id="SM00900"/>
    </source>
</evidence>
<protein>
    <submittedName>
        <fullName evidence="4">FMN-binding protein</fullName>
    </submittedName>
</protein>
<keyword evidence="2" id="KW-0732">Signal</keyword>
<dbReference type="RefSeq" id="WP_345203268.1">
    <property type="nucleotide sequence ID" value="NZ_BAABGM010000007.1"/>
</dbReference>